<sequence>MDLGLDGKVAMVACASSGLGLGVARALVSEGADVSICGRERDRLAEAHGKLEALGGGRVHSQIADVSIDGAVQRWVDGTVAEFGGIDVVVSHTGGVVQGPVADFGPEDYRRAVDTALIPHVALVKAATPHLRPGGRVLMITSEAVRQPMPHNVLSGVARQGLLSYARNLVHAFGDSGTTVNVLAPGYHDTTALRGPSGEDTSAAAAEVPLGRVGDPDDFGALAAFLASRQAAFVTGALLLVDGGNTRAPV</sequence>
<protein>
    <submittedName>
        <fullName evidence="3">Oxidoreductase</fullName>
    </submittedName>
</protein>
<dbReference type="AlphaFoldDB" id="A0A1B2HSS0"/>
<dbReference type="Gene3D" id="3.40.50.720">
    <property type="entry name" value="NAD(P)-binding Rossmann-like Domain"/>
    <property type="match status" value="1"/>
</dbReference>
<reference evidence="3 4" key="1">
    <citation type="submission" date="2016-07" db="EMBL/GenBank/DDBJ databases">
        <title>Complete genome sequence of the Lentzea guizhouensis DHS C013.</title>
        <authorList>
            <person name="Cao C."/>
        </authorList>
    </citation>
    <scope>NUCLEOTIDE SEQUENCE [LARGE SCALE GENOMIC DNA]</scope>
    <source>
        <strain evidence="3 4">DHS C013</strain>
    </source>
</reference>
<dbReference type="STRING" id="1586287.BBK82_37170"/>
<dbReference type="SUPFAM" id="SSF51735">
    <property type="entry name" value="NAD(P)-binding Rossmann-fold domains"/>
    <property type="match status" value="1"/>
</dbReference>
<dbReference type="OrthoDB" id="9804774at2"/>
<dbReference type="RefSeq" id="WP_065919127.1">
    <property type="nucleotide sequence ID" value="NZ_CP016793.1"/>
</dbReference>
<keyword evidence="4" id="KW-1185">Reference proteome</keyword>
<accession>A0A1B2HSS0</accession>
<evidence type="ECO:0000256" key="2">
    <source>
        <dbReference type="ARBA" id="ARBA00023002"/>
    </source>
</evidence>
<dbReference type="Pfam" id="PF13561">
    <property type="entry name" value="adh_short_C2"/>
    <property type="match status" value="1"/>
</dbReference>
<comment type="similarity">
    <text evidence="1">Belongs to the short-chain dehydrogenases/reductases (SDR) family.</text>
</comment>
<dbReference type="PRINTS" id="PR00081">
    <property type="entry name" value="GDHRDH"/>
</dbReference>
<evidence type="ECO:0000256" key="1">
    <source>
        <dbReference type="ARBA" id="ARBA00006484"/>
    </source>
</evidence>
<gene>
    <name evidence="3" type="ORF">BBK82_37170</name>
</gene>
<proteinExistence type="inferred from homology"/>
<dbReference type="PANTHER" id="PTHR43943">
    <property type="entry name" value="DEHYDROGENASE/REDUCTASE (SDR FAMILY) MEMBER 4"/>
    <property type="match status" value="1"/>
</dbReference>
<name>A0A1B2HSS0_9PSEU</name>
<evidence type="ECO:0000313" key="4">
    <source>
        <dbReference type="Proteomes" id="UP000093053"/>
    </source>
</evidence>
<dbReference type="InterPro" id="IPR002347">
    <property type="entry name" value="SDR_fam"/>
</dbReference>
<dbReference type="KEGG" id="led:BBK82_37170"/>
<keyword evidence="2" id="KW-0560">Oxidoreductase</keyword>
<dbReference type="EMBL" id="CP016793">
    <property type="protein sequence ID" value="ANZ40790.1"/>
    <property type="molecule type" value="Genomic_DNA"/>
</dbReference>
<dbReference type="Proteomes" id="UP000093053">
    <property type="component" value="Chromosome"/>
</dbReference>
<dbReference type="GO" id="GO:0016491">
    <property type="term" value="F:oxidoreductase activity"/>
    <property type="evidence" value="ECO:0007669"/>
    <property type="project" value="UniProtKB-KW"/>
</dbReference>
<organism evidence="3 4">
    <name type="scientific">Lentzea guizhouensis</name>
    <dbReference type="NCBI Taxonomy" id="1586287"/>
    <lineage>
        <taxon>Bacteria</taxon>
        <taxon>Bacillati</taxon>
        <taxon>Actinomycetota</taxon>
        <taxon>Actinomycetes</taxon>
        <taxon>Pseudonocardiales</taxon>
        <taxon>Pseudonocardiaceae</taxon>
        <taxon>Lentzea</taxon>
    </lineage>
</organism>
<dbReference type="PANTHER" id="PTHR43943:SF17">
    <property type="entry name" value="3-PHENYLPROPIONATE-DIHYDRODIOL_CINNAMIC ACID-DIHYDRODIOL DEHYDROGENASE"/>
    <property type="match status" value="1"/>
</dbReference>
<dbReference type="InterPro" id="IPR036291">
    <property type="entry name" value="NAD(P)-bd_dom_sf"/>
</dbReference>
<evidence type="ECO:0000313" key="3">
    <source>
        <dbReference type="EMBL" id="ANZ40790.1"/>
    </source>
</evidence>